<dbReference type="Gene3D" id="2.60.40.2060">
    <property type="match status" value="1"/>
</dbReference>
<reference evidence="3" key="1">
    <citation type="journal article" date="2019" name="Int. J. Syst. Evol. Microbiol.">
        <title>The Global Catalogue of Microorganisms (GCM) 10K type strain sequencing project: providing services to taxonomists for standard genome sequencing and annotation.</title>
        <authorList>
            <consortium name="The Broad Institute Genomics Platform"/>
            <consortium name="The Broad Institute Genome Sequencing Center for Infectious Disease"/>
            <person name="Wu L."/>
            <person name="Ma J."/>
        </authorList>
    </citation>
    <scope>NUCLEOTIDE SEQUENCE [LARGE SCALE GENOMIC DNA]</scope>
    <source>
        <strain evidence="3">JCM 17664</strain>
    </source>
</reference>
<evidence type="ECO:0000259" key="1">
    <source>
        <dbReference type="Pfam" id="PF12866"/>
    </source>
</evidence>
<comment type="caution">
    <text evidence="2">The sequence shown here is derived from an EMBL/GenBank/DDBJ whole genome shotgun (WGS) entry which is preliminary data.</text>
</comment>
<dbReference type="Proteomes" id="UP001501207">
    <property type="component" value="Unassembled WGS sequence"/>
</dbReference>
<dbReference type="Gene3D" id="2.60.40.1120">
    <property type="entry name" value="Carboxypeptidase-like, regulatory domain"/>
    <property type="match status" value="1"/>
</dbReference>
<protein>
    <submittedName>
        <fullName evidence="2">DUF3823 domain-containing protein</fullName>
    </submittedName>
</protein>
<proteinExistence type="predicted"/>
<sequence>MKRRLYYMSLILAVLAAGSCKKLDNYDGPTETLTGNILDANTGKNVQSEVSGDNGNGTRIKLLEISWSDNPTPLYLACKEDGTYSNKRVFAATYKMSAEGAFVPMVQGDDDKSKTVEVKGGVTNVDFEVEPFLEVEWVGDPVLNADSTVSARVKITRGTKNPGFQQEITDLWLFVSPTQYCGNNNYDNRYSAHVVYSGTAGDSILGQTITLKTIGGALPSKRDWYFRIGARINYGLKQYNYNEARMIAVP</sequence>
<dbReference type="Pfam" id="PF12866">
    <property type="entry name" value="DUF3823"/>
    <property type="match status" value="1"/>
</dbReference>
<name>A0ABP8FG54_9BACT</name>
<dbReference type="RefSeq" id="WP_344975043.1">
    <property type="nucleotide sequence ID" value="NZ_BAABFN010000001.1"/>
</dbReference>
<dbReference type="PROSITE" id="PS51257">
    <property type="entry name" value="PROKAR_LIPOPROTEIN"/>
    <property type="match status" value="1"/>
</dbReference>
<accession>A0ABP8FG54</accession>
<organism evidence="2 3">
    <name type="scientific">Compostibacter hankyongensis</name>
    <dbReference type="NCBI Taxonomy" id="1007089"/>
    <lineage>
        <taxon>Bacteria</taxon>
        <taxon>Pseudomonadati</taxon>
        <taxon>Bacteroidota</taxon>
        <taxon>Chitinophagia</taxon>
        <taxon>Chitinophagales</taxon>
        <taxon>Chitinophagaceae</taxon>
        <taxon>Compostibacter</taxon>
    </lineage>
</organism>
<gene>
    <name evidence="2" type="ORF">GCM10023143_05750</name>
</gene>
<feature type="domain" description="DUF3823" evidence="1">
    <location>
        <begin position="32"/>
        <end position="129"/>
    </location>
</feature>
<dbReference type="InterPro" id="IPR024278">
    <property type="entry name" value="DUF3823_N"/>
</dbReference>
<evidence type="ECO:0000313" key="3">
    <source>
        <dbReference type="Proteomes" id="UP001501207"/>
    </source>
</evidence>
<dbReference type="EMBL" id="BAABFN010000001">
    <property type="protein sequence ID" value="GAA4302920.1"/>
    <property type="molecule type" value="Genomic_DNA"/>
</dbReference>
<keyword evidence="3" id="KW-1185">Reference proteome</keyword>
<evidence type="ECO:0000313" key="2">
    <source>
        <dbReference type="EMBL" id="GAA4302920.1"/>
    </source>
</evidence>